<name>A0A7C4XV55_UNCKA</name>
<sequence>MSQSGALSTAMRSVAFTKIPLDQFQTQELGEKEAVLRFDTSPYVVVGIGVCFSHPKNAEFAAIMLSQKSWPHGSPRPEPFVTWLYRDKTTGTVYIIDGDRKFRVGERKV</sequence>
<proteinExistence type="predicted"/>
<dbReference type="AlphaFoldDB" id="A0A7C4XV55"/>
<comment type="caution">
    <text evidence="1">The sequence shown here is derived from an EMBL/GenBank/DDBJ whole genome shotgun (WGS) entry which is preliminary data.</text>
</comment>
<evidence type="ECO:0000313" key="1">
    <source>
        <dbReference type="EMBL" id="HGW29622.1"/>
    </source>
</evidence>
<reference evidence="1" key="1">
    <citation type="journal article" date="2020" name="mSystems">
        <title>Genome- and Community-Level Interaction Insights into Carbon Utilization and Element Cycling Functions of Hydrothermarchaeota in Hydrothermal Sediment.</title>
        <authorList>
            <person name="Zhou Z."/>
            <person name="Liu Y."/>
            <person name="Xu W."/>
            <person name="Pan J."/>
            <person name="Luo Z.H."/>
            <person name="Li M."/>
        </authorList>
    </citation>
    <scope>NUCLEOTIDE SEQUENCE [LARGE SCALE GENOMIC DNA]</scope>
    <source>
        <strain evidence="1">SpSt-417</strain>
    </source>
</reference>
<organism evidence="1">
    <name type="scientific">candidate division WWE3 bacterium</name>
    <dbReference type="NCBI Taxonomy" id="2053526"/>
    <lineage>
        <taxon>Bacteria</taxon>
        <taxon>Katanobacteria</taxon>
    </lineage>
</organism>
<dbReference type="EMBL" id="DSRT01000087">
    <property type="protein sequence ID" value="HGW29622.1"/>
    <property type="molecule type" value="Genomic_DNA"/>
</dbReference>
<accession>A0A7C4XV55</accession>
<protein>
    <submittedName>
        <fullName evidence="1">Uncharacterized protein</fullName>
    </submittedName>
</protein>
<gene>
    <name evidence="1" type="ORF">ENR63_01725</name>
</gene>